<keyword evidence="16 19" id="KW-0408">Iron</keyword>
<dbReference type="PIRSF" id="PIRSF000006">
    <property type="entry name" value="Cbb3-Cox_fixP"/>
    <property type="match status" value="1"/>
</dbReference>
<keyword evidence="11" id="KW-0677">Repeat</keyword>
<dbReference type="UniPathway" id="UPA00705"/>
<dbReference type="Gene3D" id="1.10.760.10">
    <property type="entry name" value="Cytochrome c-like domain"/>
    <property type="match status" value="2"/>
</dbReference>
<evidence type="ECO:0000256" key="1">
    <source>
        <dbReference type="ARBA" id="ARBA00004533"/>
    </source>
</evidence>
<dbReference type="SUPFAM" id="SSF46626">
    <property type="entry name" value="Cytochrome c"/>
    <property type="match status" value="2"/>
</dbReference>
<evidence type="ECO:0000256" key="13">
    <source>
        <dbReference type="ARBA" id="ARBA00022982"/>
    </source>
</evidence>
<keyword evidence="8 19" id="KW-0679">Respiratory chain</keyword>
<evidence type="ECO:0000256" key="12">
    <source>
        <dbReference type="ARBA" id="ARBA00022781"/>
    </source>
</evidence>
<evidence type="ECO:0000259" key="23">
    <source>
        <dbReference type="PROSITE" id="PS51007"/>
    </source>
</evidence>
<dbReference type="PANTHER" id="PTHR33751">
    <property type="entry name" value="CBB3-TYPE CYTOCHROME C OXIDASE SUBUNIT FIXP"/>
    <property type="match status" value="1"/>
</dbReference>
<dbReference type="Proteomes" id="UP000297890">
    <property type="component" value="Unassembled WGS sequence"/>
</dbReference>
<evidence type="ECO:0000256" key="20">
    <source>
        <dbReference type="PIRSR" id="PIRSR000006-1"/>
    </source>
</evidence>
<proteinExistence type="inferred from homology"/>
<dbReference type="Gene3D" id="6.10.280.130">
    <property type="match status" value="1"/>
</dbReference>
<dbReference type="PANTHER" id="PTHR33751:SF1">
    <property type="entry name" value="CBB3-TYPE CYTOCHROME C OXIDASE SUBUNIT FIXP"/>
    <property type="match status" value="1"/>
</dbReference>
<keyword evidence="14 22" id="KW-1133">Transmembrane helix</keyword>
<feature type="binding site" description="axial binding residue" evidence="20">
    <location>
        <position position="144"/>
    </location>
    <ligand>
        <name>heme c</name>
        <dbReference type="ChEBI" id="CHEBI:61717"/>
        <label>1</label>
    </ligand>
    <ligandPart>
        <name>Fe</name>
        <dbReference type="ChEBI" id="CHEBI:18248"/>
    </ligandPart>
</feature>
<keyword evidence="9 22" id="KW-0812">Transmembrane</keyword>
<feature type="binding site" description="axial binding residue" evidence="20">
    <location>
        <position position="230"/>
    </location>
    <ligand>
        <name>heme c</name>
        <dbReference type="ChEBI" id="CHEBI:61717"/>
        <label>2</label>
    </ligand>
    <ligandPart>
        <name>Fe</name>
        <dbReference type="ChEBI" id="CHEBI:18248"/>
    </ligandPart>
</feature>
<evidence type="ECO:0000256" key="10">
    <source>
        <dbReference type="ARBA" id="ARBA00022723"/>
    </source>
</evidence>
<dbReference type="Pfam" id="PF14715">
    <property type="entry name" value="FixP_N"/>
    <property type="match status" value="1"/>
</dbReference>
<feature type="domain" description="Cytochrome c" evidence="23">
    <location>
        <begin position="127"/>
        <end position="206"/>
    </location>
</feature>
<comment type="cofactor">
    <cofactor evidence="19 21">
        <name>heme c</name>
        <dbReference type="ChEBI" id="CHEBI:61717"/>
    </cofactor>
    <text evidence="19 21">Binds 2 heme C groups per subunit.</text>
</comment>
<dbReference type="GO" id="GO:0046872">
    <property type="term" value="F:metal ion binding"/>
    <property type="evidence" value="ECO:0007669"/>
    <property type="project" value="UniProtKB-KW"/>
</dbReference>
<comment type="caution">
    <text evidence="24">The sequence shown here is derived from an EMBL/GenBank/DDBJ whole genome shotgun (WGS) entry which is preliminary data.</text>
</comment>
<dbReference type="InterPro" id="IPR004678">
    <property type="entry name" value="Cyt_c_oxidase_cbb3_su3"/>
</dbReference>
<dbReference type="InterPro" id="IPR038414">
    <property type="entry name" value="CcoP_N_sf"/>
</dbReference>
<comment type="function">
    <text evidence="19">C-type cytochrome. Part of the cbb3-type cytochrome c oxidase complex.</text>
</comment>
<dbReference type="InterPro" id="IPR036909">
    <property type="entry name" value="Cyt_c-like_dom_sf"/>
</dbReference>
<gene>
    <name evidence="24" type="primary">ccoP</name>
    <name evidence="24" type="ORF">E4680_01980</name>
</gene>
<feature type="transmembrane region" description="Helical" evidence="22">
    <location>
        <begin position="59"/>
        <end position="78"/>
    </location>
</feature>
<feature type="domain" description="Cytochrome c" evidence="23">
    <location>
        <begin position="213"/>
        <end position="294"/>
    </location>
</feature>
<dbReference type="GO" id="GO:1902600">
    <property type="term" value="P:proton transmembrane transport"/>
    <property type="evidence" value="ECO:0007669"/>
    <property type="project" value="UniProtKB-KW"/>
</dbReference>
<keyword evidence="10 19" id="KW-0479">Metal-binding</keyword>
<evidence type="ECO:0000256" key="15">
    <source>
        <dbReference type="ARBA" id="ARBA00023002"/>
    </source>
</evidence>
<dbReference type="AlphaFoldDB" id="A0A4Z0FBA0"/>
<evidence type="ECO:0000256" key="3">
    <source>
        <dbReference type="ARBA" id="ARBA00006113"/>
    </source>
</evidence>
<comment type="subunit">
    <text evidence="19">Component of the cbb3-type cytochrome c oxidase.</text>
</comment>
<evidence type="ECO:0000256" key="17">
    <source>
        <dbReference type="ARBA" id="ARBA00023065"/>
    </source>
</evidence>
<dbReference type="InterPro" id="IPR032858">
    <property type="entry name" value="CcoP_N"/>
</dbReference>
<keyword evidence="17 19" id="KW-0406">Ion transport</keyword>
<keyword evidence="15 19" id="KW-0560">Oxidoreductase</keyword>
<dbReference type="RefSeq" id="WP_135280700.1">
    <property type="nucleotide sequence ID" value="NZ_SRIO01000002.1"/>
</dbReference>
<dbReference type="GO" id="GO:0005886">
    <property type="term" value="C:plasma membrane"/>
    <property type="evidence" value="ECO:0007669"/>
    <property type="project" value="UniProtKB-SubCell"/>
</dbReference>
<keyword evidence="18 19" id="KW-0472">Membrane</keyword>
<dbReference type="Pfam" id="PF13442">
    <property type="entry name" value="Cytochrome_CBB3"/>
    <property type="match status" value="2"/>
</dbReference>
<comment type="pathway">
    <text evidence="2 19">Energy metabolism; oxidative phosphorylation.</text>
</comment>
<evidence type="ECO:0000256" key="5">
    <source>
        <dbReference type="ARBA" id="ARBA00022475"/>
    </source>
</evidence>
<dbReference type="NCBIfam" id="TIGR00782">
    <property type="entry name" value="ccoP"/>
    <property type="match status" value="1"/>
</dbReference>
<evidence type="ECO:0000256" key="6">
    <source>
        <dbReference type="ARBA" id="ARBA00022519"/>
    </source>
</evidence>
<dbReference type="OrthoDB" id="9811281at2"/>
<evidence type="ECO:0000256" key="21">
    <source>
        <dbReference type="PIRSR" id="PIRSR000006-2"/>
    </source>
</evidence>
<dbReference type="GO" id="GO:0006119">
    <property type="term" value="P:oxidative phosphorylation"/>
    <property type="evidence" value="ECO:0007669"/>
    <property type="project" value="UniProtKB-UniPathway"/>
</dbReference>
<dbReference type="InterPro" id="IPR009056">
    <property type="entry name" value="Cyt_c-like_dom"/>
</dbReference>
<dbReference type="GO" id="GO:0016491">
    <property type="term" value="F:oxidoreductase activity"/>
    <property type="evidence" value="ECO:0007669"/>
    <property type="project" value="UniProtKB-KW"/>
</dbReference>
<dbReference type="PROSITE" id="PS51007">
    <property type="entry name" value="CYTC"/>
    <property type="match status" value="2"/>
</dbReference>
<evidence type="ECO:0000256" key="4">
    <source>
        <dbReference type="ARBA" id="ARBA00022448"/>
    </source>
</evidence>
<evidence type="ECO:0000313" key="24">
    <source>
        <dbReference type="EMBL" id="TFZ83773.1"/>
    </source>
</evidence>
<evidence type="ECO:0000256" key="7">
    <source>
        <dbReference type="ARBA" id="ARBA00022617"/>
    </source>
</evidence>
<reference evidence="24 25" key="1">
    <citation type="journal article" date="2019" name="ISME J.">
        <title>Candidatus Macondimonas diazotrophica, a novel gammaproteobacterial genus dominating crude-oil-contaminated coastal sediments.</title>
        <authorList>
            <person name="Karthikeyan S."/>
            <person name="Konstantinidis K."/>
        </authorList>
    </citation>
    <scope>NUCLEOTIDE SEQUENCE [LARGE SCALE GENOMIC DNA]</scope>
    <source>
        <strain evidence="24 25">KTK01</strain>
    </source>
</reference>
<keyword evidence="13 19" id="KW-0249">Electron transport</keyword>
<keyword evidence="7 19" id="KW-0349">Heme</keyword>
<feature type="transmembrane region" description="Helical" evidence="22">
    <location>
        <begin position="6"/>
        <end position="24"/>
    </location>
</feature>
<accession>A0A4Z0FBA0</accession>
<evidence type="ECO:0000256" key="18">
    <source>
        <dbReference type="ARBA" id="ARBA00023136"/>
    </source>
</evidence>
<keyword evidence="4 19" id="KW-0813">Transport</keyword>
<name>A0A4Z0FBA0_9GAMM</name>
<comment type="similarity">
    <text evidence="3 19">Belongs to the CcoP / FixP family.</text>
</comment>
<evidence type="ECO:0000256" key="14">
    <source>
        <dbReference type="ARBA" id="ARBA00022989"/>
    </source>
</evidence>
<evidence type="ECO:0000256" key="8">
    <source>
        <dbReference type="ARBA" id="ARBA00022660"/>
    </source>
</evidence>
<keyword evidence="5 19" id="KW-1003">Cell membrane</keyword>
<evidence type="ECO:0000256" key="16">
    <source>
        <dbReference type="ARBA" id="ARBA00023004"/>
    </source>
</evidence>
<keyword evidence="6 19" id="KW-0997">Cell inner membrane</keyword>
<evidence type="ECO:0000256" key="19">
    <source>
        <dbReference type="PIRNR" id="PIRNR000006"/>
    </source>
</evidence>
<keyword evidence="12 19" id="KW-0375">Hydrogen ion transport</keyword>
<feature type="binding site" description="covalent" evidence="21">
    <location>
        <position position="229"/>
    </location>
    <ligand>
        <name>heme c</name>
        <dbReference type="ChEBI" id="CHEBI:61717"/>
        <label>2</label>
    </ligand>
</feature>
<dbReference type="EMBL" id="SRIO01000002">
    <property type="protein sequence ID" value="TFZ83773.1"/>
    <property type="molecule type" value="Genomic_DNA"/>
</dbReference>
<feature type="binding site" description="axial binding residue" evidence="20">
    <location>
        <position position="183"/>
    </location>
    <ligand>
        <name>heme c</name>
        <dbReference type="ChEBI" id="CHEBI:61717"/>
        <label>2</label>
    </ligand>
    <ligandPart>
        <name>Fe</name>
        <dbReference type="ChEBI" id="CHEBI:18248"/>
    </ligandPart>
</feature>
<evidence type="ECO:0000256" key="9">
    <source>
        <dbReference type="ARBA" id="ARBA00022692"/>
    </source>
</evidence>
<evidence type="ECO:0000256" key="22">
    <source>
        <dbReference type="SAM" id="Phobius"/>
    </source>
</evidence>
<feature type="binding site" description="axial binding residue" evidence="20">
    <location>
        <position position="271"/>
    </location>
    <ligand>
        <name>heme c</name>
        <dbReference type="ChEBI" id="CHEBI:61717"/>
        <label>1</label>
    </ligand>
    <ligandPart>
        <name>Fe</name>
        <dbReference type="ChEBI" id="CHEBI:18248"/>
    </ligandPart>
</feature>
<feature type="binding site" description="covalent" evidence="21">
    <location>
        <position position="226"/>
    </location>
    <ligand>
        <name>heme c</name>
        <dbReference type="ChEBI" id="CHEBI:61717"/>
        <label>2</label>
    </ligand>
</feature>
<protein>
    <recommendedName>
        <fullName evidence="19">Cbb3-type cytochrome c oxidase subunit</fullName>
    </recommendedName>
</protein>
<evidence type="ECO:0000313" key="25">
    <source>
        <dbReference type="Proteomes" id="UP000297890"/>
    </source>
</evidence>
<dbReference type="InterPro" id="IPR050597">
    <property type="entry name" value="Cytochrome_c_Oxidase_Subunit"/>
</dbReference>
<feature type="binding site" description="covalent" evidence="21">
    <location>
        <position position="143"/>
    </location>
    <ligand>
        <name>heme c</name>
        <dbReference type="ChEBI" id="CHEBI:61717"/>
        <label>1</label>
    </ligand>
</feature>
<organism evidence="24 25">
    <name type="scientific">Candidatus Macondimonas diazotrophica</name>
    <dbReference type="NCBI Taxonomy" id="2305248"/>
    <lineage>
        <taxon>Bacteria</taxon>
        <taxon>Pseudomonadati</taxon>
        <taxon>Pseudomonadota</taxon>
        <taxon>Gammaproteobacteria</taxon>
        <taxon>Chromatiales</taxon>
        <taxon>Ectothiorhodospiraceae</taxon>
        <taxon>Candidatus Macondimonas</taxon>
    </lineage>
</organism>
<sequence>MSSFWSLYVVLLTVVNIAAAVWLIRWTAKPRKDEPASTDTTGHVWDGDLTEYNKPMPRWWLYLFYLSIIFSVIYLALYPGLGNFRGLLGWSQVGAYETQIAEAEKSYGPLFQAYAATELAELSRNPEAMETAARLFANTCAGCHGSDAQGGPGFPNLTDGDWLYGAAPETVLETILKGRNGVMPPFGPMLGEEGVRAVTQHVLSLSGRPSDPVLAAAGQQKFTTVCAACHGADGKGNTALGAPDLTDRIWLYGGSADTIAQTIRGGRQGHMPAHEPILGPDRAHLLAAYVYHLSHRGSPPKP</sequence>
<dbReference type="GO" id="GO:0009055">
    <property type="term" value="F:electron transfer activity"/>
    <property type="evidence" value="ECO:0007669"/>
    <property type="project" value="InterPro"/>
</dbReference>
<comment type="subcellular location">
    <subcellularLocation>
        <location evidence="1 19">Cell inner membrane</location>
    </subcellularLocation>
</comment>
<keyword evidence="25" id="KW-1185">Reference proteome</keyword>
<feature type="binding site" description="covalent" evidence="21">
    <location>
        <position position="140"/>
    </location>
    <ligand>
        <name>heme c</name>
        <dbReference type="ChEBI" id="CHEBI:61717"/>
        <label>1</label>
    </ligand>
</feature>
<dbReference type="GO" id="GO:0020037">
    <property type="term" value="F:heme binding"/>
    <property type="evidence" value="ECO:0007669"/>
    <property type="project" value="InterPro"/>
</dbReference>
<evidence type="ECO:0000256" key="2">
    <source>
        <dbReference type="ARBA" id="ARBA00004673"/>
    </source>
</evidence>
<evidence type="ECO:0000256" key="11">
    <source>
        <dbReference type="ARBA" id="ARBA00022737"/>
    </source>
</evidence>